<feature type="domain" description="Peptidase S26" evidence="12">
    <location>
        <begin position="85"/>
        <end position="179"/>
    </location>
</feature>
<evidence type="ECO:0000259" key="12">
    <source>
        <dbReference type="Pfam" id="PF10502"/>
    </source>
</evidence>
<comment type="caution">
    <text evidence="13">The sequence shown here is derived from an EMBL/GenBank/DDBJ whole genome shotgun (WGS) entry which is preliminary data.</text>
</comment>
<keyword evidence="14" id="KW-1185">Reference proteome</keyword>
<keyword evidence="5" id="KW-0812">Transmembrane</keyword>
<reference evidence="13 14" key="1">
    <citation type="journal article" date="2021" name="bioRxiv">
        <title>Chromosome-scale and haplotype-resolved genome assembly of a tetraploid potato cultivar.</title>
        <authorList>
            <person name="Sun H."/>
            <person name="Jiao W.-B."/>
            <person name="Krause K."/>
            <person name="Campoy J.A."/>
            <person name="Goel M."/>
            <person name="Folz-Donahue K."/>
            <person name="Kukat C."/>
            <person name="Huettel B."/>
            <person name="Schneeberger K."/>
        </authorList>
    </citation>
    <scope>NUCLEOTIDE SEQUENCE [LARGE SCALE GENOMIC DNA]</scope>
    <source>
        <strain evidence="13">SolTubOtavaFocal</strain>
        <tissue evidence="13">Leaves</tissue>
    </source>
</reference>
<dbReference type="PRINTS" id="PR00727">
    <property type="entry name" value="LEADERPTASE"/>
</dbReference>
<dbReference type="InterPro" id="IPR036286">
    <property type="entry name" value="LexA/Signal_pep-like_sf"/>
</dbReference>
<keyword evidence="4" id="KW-0645">Protease</keyword>
<feature type="domain" description="Peptidase S26" evidence="12">
    <location>
        <begin position="185"/>
        <end position="225"/>
    </location>
</feature>
<organism evidence="13 14">
    <name type="scientific">Solanum tuberosum</name>
    <name type="common">Potato</name>
    <dbReference type="NCBI Taxonomy" id="4113"/>
    <lineage>
        <taxon>Eukaryota</taxon>
        <taxon>Viridiplantae</taxon>
        <taxon>Streptophyta</taxon>
        <taxon>Embryophyta</taxon>
        <taxon>Tracheophyta</taxon>
        <taxon>Spermatophyta</taxon>
        <taxon>Magnoliopsida</taxon>
        <taxon>eudicotyledons</taxon>
        <taxon>Gunneridae</taxon>
        <taxon>Pentapetalae</taxon>
        <taxon>asterids</taxon>
        <taxon>lamiids</taxon>
        <taxon>Solanales</taxon>
        <taxon>Solanaceae</taxon>
        <taxon>Solanoideae</taxon>
        <taxon>Solaneae</taxon>
        <taxon>Solanum</taxon>
    </lineage>
</organism>
<dbReference type="EMBL" id="JAIVGD010000028">
    <property type="protein sequence ID" value="KAH0736896.1"/>
    <property type="molecule type" value="Genomic_DNA"/>
</dbReference>
<dbReference type="Gene3D" id="2.10.109.10">
    <property type="entry name" value="Umud Fragment, subunit A"/>
    <property type="match status" value="1"/>
</dbReference>
<evidence type="ECO:0000256" key="10">
    <source>
        <dbReference type="ARBA" id="ARBA00023136"/>
    </source>
</evidence>
<evidence type="ECO:0000256" key="4">
    <source>
        <dbReference type="ARBA" id="ARBA00022670"/>
    </source>
</evidence>
<comment type="similarity">
    <text evidence="2">Belongs to the peptidase S26 family. IMP2 subfamily.</text>
</comment>
<comment type="subcellular location">
    <subcellularLocation>
        <location evidence="1">Mitochondrion inner membrane</location>
        <topology evidence="1">Single-pass membrane protein</topology>
    </subcellularLocation>
</comment>
<sequence length="244" mass="27274">MALASLRLFKLICLLTQAQQTNPLALADPFRATVGPYYSILLSSLFISDNHHQLPVLPFDFVPFSLIHVTDDLRPIMGTVNFIWNLTKNYFTFGLIGLTVSDRYASIVPVGGISMSPTFNPHDDSSMRALTRDFVVLEKLCLEKYKFSLGDVVVFSSPTNHKEKNIKRITALPGDLVSTPHYDAVVIPEGHCWVEGDNQAWSLDSRSFGPIPLGLVRGRVTHVVWPPHRVGKVERMTPKSLTPF</sequence>
<dbReference type="PANTHER" id="PTHR46041">
    <property type="entry name" value="MITOCHONDRIAL INNER MEMBRANE PROTEASE SUBUNIT 2"/>
    <property type="match status" value="1"/>
</dbReference>
<name>A0ABQ7TR20_SOLTU</name>
<dbReference type="Pfam" id="PF10502">
    <property type="entry name" value="Peptidase_S26"/>
    <property type="match status" value="2"/>
</dbReference>
<protein>
    <recommendedName>
        <fullName evidence="3">Mitochondrial inner membrane protease subunit 2</fullName>
    </recommendedName>
</protein>
<dbReference type="Proteomes" id="UP000826656">
    <property type="component" value="Unassembled WGS sequence"/>
</dbReference>
<keyword evidence="7" id="KW-0378">Hydrolase</keyword>
<evidence type="ECO:0000256" key="8">
    <source>
        <dbReference type="ARBA" id="ARBA00022989"/>
    </source>
</evidence>
<dbReference type="InterPro" id="IPR037730">
    <property type="entry name" value="IMP2"/>
</dbReference>
<keyword evidence="9" id="KW-0496">Mitochondrion</keyword>
<evidence type="ECO:0000256" key="2">
    <source>
        <dbReference type="ARBA" id="ARBA00007066"/>
    </source>
</evidence>
<dbReference type="CDD" id="cd06530">
    <property type="entry name" value="S26_SPase_I"/>
    <property type="match status" value="1"/>
</dbReference>
<dbReference type="InterPro" id="IPR000223">
    <property type="entry name" value="Pept_S26A_signal_pept_1"/>
</dbReference>
<keyword evidence="6" id="KW-0999">Mitochondrion inner membrane</keyword>
<keyword evidence="11" id="KW-0732">Signal</keyword>
<keyword evidence="8" id="KW-1133">Transmembrane helix</keyword>
<evidence type="ECO:0000256" key="9">
    <source>
        <dbReference type="ARBA" id="ARBA00023128"/>
    </source>
</evidence>
<feature type="signal peptide" evidence="11">
    <location>
        <begin position="1"/>
        <end position="18"/>
    </location>
</feature>
<gene>
    <name evidence="13" type="ORF">KY290_035601</name>
</gene>
<evidence type="ECO:0000256" key="11">
    <source>
        <dbReference type="SAM" id="SignalP"/>
    </source>
</evidence>
<evidence type="ECO:0000313" key="13">
    <source>
        <dbReference type="EMBL" id="KAH0736896.1"/>
    </source>
</evidence>
<evidence type="ECO:0000256" key="5">
    <source>
        <dbReference type="ARBA" id="ARBA00022692"/>
    </source>
</evidence>
<evidence type="ECO:0000256" key="3">
    <source>
        <dbReference type="ARBA" id="ARBA00013650"/>
    </source>
</evidence>
<dbReference type="InterPro" id="IPR019533">
    <property type="entry name" value="Peptidase_S26"/>
</dbReference>
<feature type="chain" id="PRO_5046771071" description="Mitochondrial inner membrane protease subunit 2" evidence="11">
    <location>
        <begin position="19"/>
        <end position="244"/>
    </location>
</feature>
<keyword evidence="10" id="KW-0472">Membrane</keyword>
<evidence type="ECO:0000313" key="14">
    <source>
        <dbReference type="Proteomes" id="UP000826656"/>
    </source>
</evidence>
<evidence type="ECO:0000256" key="7">
    <source>
        <dbReference type="ARBA" id="ARBA00022801"/>
    </source>
</evidence>
<evidence type="ECO:0000256" key="1">
    <source>
        <dbReference type="ARBA" id="ARBA00004434"/>
    </source>
</evidence>
<evidence type="ECO:0000256" key="6">
    <source>
        <dbReference type="ARBA" id="ARBA00022792"/>
    </source>
</evidence>
<proteinExistence type="inferred from homology"/>
<dbReference type="PANTHER" id="PTHR46041:SF2">
    <property type="entry name" value="MITOCHONDRIAL INNER MEMBRANE PROTEASE SUBUNIT 2"/>
    <property type="match status" value="1"/>
</dbReference>
<dbReference type="SUPFAM" id="SSF51306">
    <property type="entry name" value="LexA/Signal peptidase"/>
    <property type="match status" value="1"/>
</dbReference>
<accession>A0ABQ7TR20</accession>